<dbReference type="RefSeq" id="WP_133203752.1">
    <property type="nucleotide sequence ID" value="NZ_SMRU01000008.1"/>
</dbReference>
<keyword evidence="2" id="KW-1277">Toxin-antitoxin system</keyword>
<dbReference type="InterPro" id="IPR003477">
    <property type="entry name" value="PemK-like"/>
</dbReference>
<protein>
    <submittedName>
        <fullName evidence="3">Type II toxin-antitoxin system PemK/MazF family toxin</fullName>
    </submittedName>
</protein>
<evidence type="ECO:0000313" key="4">
    <source>
        <dbReference type="Proteomes" id="UP000295511"/>
    </source>
</evidence>
<dbReference type="AlphaFoldDB" id="A0A4V6PII1"/>
<comment type="similarity">
    <text evidence="1">Belongs to the PemK/MazF family.</text>
</comment>
<dbReference type="GO" id="GO:0003677">
    <property type="term" value="F:DNA binding"/>
    <property type="evidence" value="ECO:0007669"/>
    <property type="project" value="InterPro"/>
</dbReference>
<gene>
    <name evidence="3" type="ORF">E1809_08255</name>
</gene>
<dbReference type="Gene3D" id="2.30.30.110">
    <property type="match status" value="1"/>
</dbReference>
<reference evidence="3 4" key="1">
    <citation type="submission" date="2019-03" db="EMBL/GenBank/DDBJ databases">
        <title>Whole genome sequence of Arthrobacter sp JH1-1.</title>
        <authorList>
            <person name="Trinh H.N."/>
        </authorList>
    </citation>
    <scope>NUCLEOTIDE SEQUENCE [LARGE SCALE GENOMIC DNA]</scope>
    <source>
        <strain evidence="3 4">JH1-1</strain>
    </source>
</reference>
<accession>A0A4V6PII1</accession>
<name>A0A4V6PII1_9MICC</name>
<comment type="caution">
    <text evidence="3">The sequence shown here is derived from an EMBL/GenBank/DDBJ whole genome shotgun (WGS) entry which is preliminary data.</text>
</comment>
<sequence length="51" mass="5707">MPDLERGQMVWVNFNPSKGSEQAGHRPALVIADPATMKSIDLWLRDFLGLP</sequence>
<evidence type="ECO:0000256" key="2">
    <source>
        <dbReference type="ARBA" id="ARBA00022649"/>
    </source>
</evidence>
<dbReference type="Proteomes" id="UP000295511">
    <property type="component" value="Unassembled WGS sequence"/>
</dbReference>
<dbReference type="EMBL" id="SMRU01000008">
    <property type="protein sequence ID" value="TDF97344.1"/>
    <property type="molecule type" value="Genomic_DNA"/>
</dbReference>
<organism evidence="3 4">
    <name type="scientific">Arthrobacter terricola</name>
    <dbReference type="NCBI Taxonomy" id="2547396"/>
    <lineage>
        <taxon>Bacteria</taxon>
        <taxon>Bacillati</taxon>
        <taxon>Actinomycetota</taxon>
        <taxon>Actinomycetes</taxon>
        <taxon>Micrococcales</taxon>
        <taxon>Micrococcaceae</taxon>
        <taxon>Arthrobacter</taxon>
    </lineage>
</organism>
<evidence type="ECO:0000256" key="1">
    <source>
        <dbReference type="ARBA" id="ARBA00007521"/>
    </source>
</evidence>
<dbReference type="OrthoDB" id="9808744at2"/>
<dbReference type="Pfam" id="PF02452">
    <property type="entry name" value="PemK_toxin"/>
    <property type="match status" value="1"/>
</dbReference>
<proteinExistence type="inferred from homology"/>
<dbReference type="InterPro" id="IPR011067">
    <property type="entry name" value="Plasmid_toxin/cell-grow_inhib"/>
</dbReference>
<dbReference type="SUPFAM" id="SSF50118">
    <property type="entry name" value="Cell growth inhibitor/plasmid maintenance toxic component"/>
    <property type="match status" value="1"/>
</dbReference>
<keyword evidence="4" id="KW-1185">Reference proteome</keyword>
<evidence type="ECO:0000313" key="3">
    <source>
        <dbReference type="EMBL" id="TDF97344.1"/>
    </source>
</evidence>